<dbReference type="InterPro" id="IPR000254">
    <property type="entry name" value="CBD"/>
</dbReference>
<sequence>MPSFATFLGLALSGAASASAAALGAYNIDPNSVSVSGLSSGGFMSVQLGVAYSDTFKVGFGVFAGGPYDCARDQSYTSCMYNQSPSITAPVANMKSWSGSQINPVSNLASRKIYMWTGSADTTVGPNVMSQLKAQLANFDTAANVSYITTSGAVHTFPTDFDGSGDNSCSSSVSPYISNCQYDGAGAVLKWMYGSLNARNTGTLSGSIVSFSQTGEYGASGMDTTGYLYIPKACQAGSSTVCKLHVALHGCLQGYSKIGNDFISNTGYNMWADTNNIIILYPQAVADNTMHTIWTGMSLSNPNGCWDWVGWYGTNADQLGGVQMAAIVNQVARIVSGYGGASSSSSSTTAASTTTATTLTTTTGSKTTTTTVTPTAVAPLYGQCGGLGWTGPTACATGVCTAYSSYYAQCLLVV</sequence>
<feature type="chain" id="PRO_5039612564" description="CBM1 domain-containing protein" evidence="5">
    <location>
        <begin position="21"/>
        <end position="414"/>
    </location>
</feature>
<dbReference type="Pfam" id="PF00734">
    <property type="entry name" value="CBM_1"/>
    <property type="match status" value="1"/>
</dbReference>
<feature type="region of interest" description="Disordered" evidence="4">
    <location>
        <begin position="340"/>
        <end position="368"/>
    </location>
</feature>
<dbReference type="GO" id="GO:0005576">
    <property type="term" value="C:extracellular region"/>
    <property type="evidence" value="ECO:0007669"/>
    <property type="project" value="UniProtKB-SubCell"/>
</dbReference>
<accession>A0A397G2H9</accession>
<evidence type="ECO:0000313" key="8">
    <source>
        <dbReference type="Proteomes" id="UP000215305"/>
    </source>
</evidence>
<evidence type="ECO:0000256" key="5">
    <source>
        <dbReference type="SAM" id="SignalP"/>
    </source>
</evidence>
<dbReference type="Pfam" id="PF00326">
    <property type="entry name" value="Peptidase_S9"/>
    <property type="match status" value="1"/>
</dbReference>
<dbReference type="AlphaFoldDB" id="A0A397G2H9"/>
<feature type="domain" description="CBM1" evidence="6">
    <location>
        <begin position="376"/>
        <end position="411"/>
    </location>
</feature>
<dbReference type="STRING" id="41047.A0A397G2H9"/>
<name>A0A397G2H9_ASPTH</name>
<feature type="compositionally biased region" description="Low complexity" evidence="4">
    <location>
        <begin position="341"/>
        <end position="368"/>
    </location>
</feature>
<evidence type="ECO:0000313" key="7">
    <source>
        <dbReference type="EMBL" id="RHZ44084.1"/>
    </source>
</evidence>
<dbReference type="GO" id="GO:0030248">
    <property type="term" value="F:cellulose binding"/>
    <property type="evidence" value="ECO:0007669"/>
    <property type="project" value="InterPro"/>
</dbReference>
<keyword evidence="8" id="KW-1185">Reference proteome</keyword>
<dbReference type="EMBL" id="NKHU02000355">
    <property type="protein sequence ID" value="RHZ44084.1"/>
    <property type="molecule type" value="Genomic_DNA"/>
</dbReference>
<keyword evidence="2" id="KW-0964">Secreted</keyword>
<dbReference type="GO" id="GO:0006508">
    <property type="term" value="P:proteolysis"/>
    <property type="evidence" value="ECO:0007669"/>
    <property type="project" value="InterPro"/>
</dbReference>
<protein>
    <recommendedName>
        <fullName evidence="6">CBM1 domain-containing protein</fullName>
    </recommendedName>
</protein>
<dbReference type="SUPFAM" id="SSF53474">
    <property type="entry name" value="alpha/beta-Hydrolases"/>
    <property type="match status" value="1"/>
</dbReference>
<reference evidence="7" key="1">
    <citation type="submission" date="2018-08" db="EMBL/GenBank/DDBJ databases">
        <title>Draft genome sequence of azole-resistant Aspergillus thermomutatus (Neosartorya pseudofischeri) strain HMR AF 39, isolated from a human nasal aspirate.</title>
        <authorList>
            <person name="Parent-Michaud M."/>
            <person name="Dufresne P.J."/>
            <person name="Fournier E."/>
            <person name="Martineau C."/>
            <person name="Moreira S."/>
            <person name="Perkins V."/>
            <person name="De Repentigny L."/>
            <person name="Dufresne S.F."/>
        </authorList>
    </citation>
    <scope>NUCLEOTIDE SEQUENCE [LARGE SCALE GENOMIC DNA]</scope>
    <source>
        <strain evidence="7">HMR AF 39</strain>
    </source>
</reference>
<dbReference type="SMART" id="SM00236">
    <property type="entry name" value="fCBD"/>
    <property type="match status" value="1"/>
</dbReference>
<dbReference type="Gene3D" id="3.40.50.1820">
    <property type="entry name" value="alpha/beta hydrolase"/>
    <property type="match status" value="2"/>
</dbReference>
<dbReference type="GO" id="GO:0008236">
    <property type="term" value="F:serine-type peptidase activity"/>
    <property type="evidence" value="ECO:0007669"/>
    <property type="project" value="InterPro"/>
</dbReference>
<organism evidence="7 8">
    <name type="scientific">Aspergillus thermomutatus</name>
    <name type="common">Neosartorya pseudofischeri</name>
    <dbReference type="NCBI Taxonomy" id="41047"/>
    <lineage>
        <taxon>Eukaryota</taxon>
        <taxon>Fungi</taxon>
        <taxon>Dikarya</taxon>
        <taxon>Ascomycota</taxon>
        <taxon>Pezizomycotina</taxon>
        <taxon>Eurotiomycetes</taxon>
        <taxon>Eurotiomycetidae</taxon>
        <taxon>Eurotiales</taxon>
        <taxon>Aspergillaceae</taxon>
        <taxon>Aspergillus</taxon>
        <taxon>Aspergillus subgen. Fumigati</taxon>
    </lineage>
</organism>
<proteinExistence type="predicted"/>
<feature type="signal peptide" evidence="5">
    <location>
        <begin position="1"/>
        <end position="20"/>
    </location>
</feature>
<dbReference type="GeneID" id="38124568"/>
<comment type="caution">
    <text evidence="7">The sequence shown here is derived from an EMBL/GenBank/DDBJ whole genome shotgun (WGS) entry which is preliminary data.</text>
</comment>
<dbReference type="InterPro" id="IPR035971">
    <property type="entry name" value="CBD_sf"/>
</dbReference>
<evidence type="ECO:0000256" key="2">
    <source>
        <dbReference type="ARBA" id="ARBA00022525"/>
    </source>
</evidence>
<dbReference type="PROSITE" id="PS00562">
    <property type="entry name" value="CBM1_1"/>
    <property type="match status" value="1"/>
</dbReference>
<evidence type="ECO:0000256" key="4">
    <source>
        <dbReference type="SAM" id="MobiDB-lite"/>
    </source>
</evidence>
<dbReference type="Proteomes" id="UP000215305">
    <property type="component" value="Unassembled WGS sequence"/>
</dbReference>
<dbReference type="RefSeq" id="XP_026610153.1">
    <property type="nucleotide sequence ID" value="XM_026756213.1"/>
</dbReference>
<dbReference type="InterPro" id="IPR001375">
    <property type="entry name" value="Peptidase_S9_cat"/>
</dbReference>
<gene>
    <name evidence="7" type="ORF">CDV56_102594</name>
</gene>
<dbReference type="VEuPathDB" id="FungiDB:CDV56_102594"/>
<evidence type="ECO:0000256" key="1">
    <source>
        <dbReference type="ARBA" id="ARBA00004613"/>
    </source>
</evidence>
<dbReference type="PANTHER" id="PTHR42972">
    <property type="entry name" value="TOL-PAL SYSTEM PROTEIN TOLB"/>
    <property type="match status" value="1"/>
</dbReference>
<dbReference type="GO" id="GO:0005975">
    <property type="term" value="P:carbohydrate metabolic process"/>
    <property type="evidence" value="ECO:0007669"/>
    <property type="project" value="InterPro"/>
</dbReference>
<dbReference type="InterPro" id="IPR029058">
    <property type="entry name" value="AB_hydrolase_fold"/>
</dbReference>
<dbReference type="PANTHER" id="PTHR42972:SF8">
    <property type="entry name" value="POLYHYDROXYBUTYRATE DEPOLYMERASE"/>
    <property type="match status" value="1"/>
</dbReference>
<evidence type="ECO:0000256" key="3">
    <source>
        <dbReference type="ARBA" id="ARBA00022729"/>
    </source>
</evidence>
<keyword evidence="3 5" id="KW-0732">Signal</keyword>
<dbReference type="PROSITE" id="PS51164">
    <property type="entry name" value="CBM1_2"/>
    <property type="match status" value="1"/>
</dbReference>
<dbReference type="OrthoDB" id="6020543at2759"/>
<evidence type="ECO:0000259" key="6">
    <source>
        <dbReference type="PROSITE" id="PS51164"/>
    </source>
</evidence>
<comment type="subcellular location">
    <subcellularLocation>
        <location evidence="1">Secreted</location>
    </subcellularLocation>
</comment>
<dbReference type="SUPFAM" id="SSF57180">
    <property type="entry name" value="Cellulose-binding domain"/>
    <property type="match status" value="1"/>
</dbReference>